<reference evidence="1" key="1">
    <citation type="submission" date="2015-05" db="UniProtKB">
        <authorList>
            <consortium name="EnsemblMetazoa"/>
        </authorList>
    </citation>
    <scope>IDENTIFICATION</scope>
</reference>
<keyword evidence="2" id="KW-1185">Reference proteome</keyword>
<organism evidence="1 2">
    <name type="scientific">Rhodnius prolixus</name>
    <name type="common">Triatomid bug</name>
    <dbReference type="NCBI Taxonomy" id="13249"/>
    <lineage>
        <taxon>Eukaryota</taxon>
        <taxon>Metazoa</taxon>
        <taxon>Ecdysozoa</taxon>
        <taxon>Arthropoda</taxon>
        <taxon>Hexapoda</taxon>
        <taxon>Insecta</taxon>
        <taxon>Pterygota</taxon>
        <taxon>Neoptera</taxon>
        <taxon>Paraneoptera</taxon>
        <taxon>Hemiptera</taxon>
        <taxon>Heteroptera</taxon>
        <taxon>Panheteroptera</taxon>
        <taxon>Cimicomorpha</taxon>
        <taxon>Reduviidae</taxon>
        <taxon>Triatominae</taxon>
        <taxon>Rhodnius</taxon>
    </lineage>
</organism>
<evidence type="ECO:0000313" key="2">
    <source>
        <dbReference type="Proteomes" id="UP000015103"/>
    </source>
</evidence>
<dbReference type="VEuPathDB" id="VectorBase:RPRC015342"/>
<dbReference type="EnsemblMetazoa" id="RPRC015342-RA">
    <property type="protein sequence ID" value="RPRC015342-PA"/>
    <property type="gene ID" value="RPRC015342"/>
</dbReference>
<proteinExistence type="predicted"/>
<dbReference type="Proteomes" id="UP000015103">
    <property type="component" value="Unassembled WGS sequence"/>
</dbReference>
<dbReference type="EMBL" id="ACPB03045684">
    <property type="status" value="NOT_ANNOTATED_CDS"/>
    <property type="molecule type" value="Genomic_DNA"/>
</dbReference>
<dbReference type="AlphaFoldDB" id="T1IGC3"/>
<protein>
    <submittedName>
        <fullName evidence="1">Uncharacterized protein</fullName>
    </submittedName>
</protein>
<sequence length="56" mass="5963">MERVRSNSPSLQCISDGQNESVFGLVGFESVPGLESIPTTRSPIPVSVLTLCISNI</sequence>
<accession>T1IGC3</accession>
<dbReference type="InParanoid" id="T1IGC3"/>
<evidence type="ECO:0000313" key="1">
    <source>
        <dbReference type="EnsemblMetazoa" id="RPRC015342-PA"/>
    </source>
</evidence>
<name>T1IGC3_RHOPR</name>
<dbReference type="HOGENOM" id="CLU_3020360_0_0_1"/>